<evidence type="ECO:0000313" key="8">
    <source>
        <dbReference type="Proteomes" id="UP000027822"/>
    </source>
</evidence>
<dbReference type="Proteomes" id="UP000027822">
    <property type="component" value="Unassembled WGS sequence"/>
</dbReference>
<dbReference type="InterPro" id="IPR052155">
    <property type="entry name" value="Biofilm_reg_signaling"/>
</dbReference>
<dbReference type="EMBL" id="JOTN01000001">
    <property type="protein sequence ID" value="KEK21438.1"/>
    <property type="molecule type" value="Genomic_DNA"/>
</dbReference>
<feature type="transmembrane region" description="Helical" evidence="2">
    <location>
        <begin position="134"/>
        <end position="154"/>
    </location>
</feature>
<dbReference type="SUPFAM" id="SSF55785">
    <property type="entry name" value="PYP-like sensor domain (PAS domain)"/>
    <property type="match status" value="1"/>
</dbReference>
<keyword evidence="2" id="KW-0812">Transmembrane</keyword>
<evidence type="ECO:0000259" key="4">
    <source>
        <dbReference type="PROSITE" id="PS50113"/>
    </source>
</evidence>
<dbReference type="AlphaFoldDB" id="A0A073KGN4"/>
<dbReference type="CDD" id="cd01949">
    <property type="entry name" value="GGDEF"/>
    <property type="match status" value="1"/>
</dbReference>
<keyword evidence="2" id="KW-0472">Membrane</keyword>
<dbReference type="Gene3D" id="3.30.70.270">
    <property type="match status" value="1"/>
</dbReference>
<feature type="transmembrane region" description="Helical" evidence="2">
    <location>
        <begin position="296"/>
        <end position="315"/>
    </location>
</feature>
<dbReference type="InterPro" id="IPR000700">
    <property type="entry name" value="PAS-assoc_C"/>
</dbReference>
<dbReference type="Gene3D" id="3.20.20.450">
    <property type="entry name" value="EAL domain"/>
    <property type="match status" value="1"/>
</dbReference>
<feature type="coiled-coil region" evidence="1">
    <location>
        <begin position="488"/>
        <end position="515"/>
    </location>
</feature>
<dbReference type="InterPro" id="IPR029787">
    <property type="entry name" value="Nucleotide_cyclase"/>
</dbReference>
<dbReference type="FunFam" id="3.30.70.270:FF:000001">
    <property type="entry name" value="Diguanylate cyclase domain protein"/>
    <property type="match status" value="1"/>
</dbReference>
<keyword evidence="8" id="KW-1185">Reference proteome</keyword>
<dbReference type="PANTHER" id="PTHR44757">
    <property type="entry name" value="DIGUANYLATE CYCLASE DGCP"/>
    <property type="match status" value="1"/>
</dbReference>
<feature type="transmembrane region" description="Helical" evidence="2">
    <location>
        <begin position="7"/>
        <end position="27"/>
    </location>
</feature>
<evidence type="ECO:0000313" key="7">
    <source>
        <dbReference type="EMBL" id="KEK21438.1"/>
    </source>
</evidence>
<feature type="domain" description="EAL" evidence="5">
    <location>
        <begin position="652"/>
        <end position="906"/>
    </location>
</feature>
<dbReference type="SMART" id="SM00091">
    <property type="entry name" value="PAS"/>
    <property type="match status" value="1"/>
</dbReference>
<evidence type="ECO:0000256" key="1">
    <source>
        <dbReference type="SAM" id="Coils"/>
    </source>
</evidence>
<feature type="domain" description="PAS" evidence="3">
    <location>
        <begin position="355"/>
        <end position="425"/>
    </location>
</feature>
<feature type="transmembrane region" description="Helical" evidence="2">
    <location>
        <begin position="440"/>
        <end position="463"/>
    </location>
</feature>
<comment type="caution">
    <text evidence="7">The sequence shown here is derived from an EMBL/GenBank/DDBJ whole genome shotgun (WGS) entry which is preliminary data.</text>
</comment>
<dbReference type="PROSITE" id="PS50112">
    <property type="entry name" value="PAS"/>
    <property type="match status" value="1"/>
</dbReference>
<gene>
    <name evidence="7" type="ORF">BAMA_01330</name>
</gene>
<dbReference type="InterPro" id="IPR035965">
    <property type="entry name" value="PAS-like_dom_sf"/>
</dbReference>
<dbReference type="InterPro" id="IPR000014">
    <property type="entry name" value="PAS"/>
</dbReference>
<accession>A0A073KGN4</accession>
<dbReference type="NCBIfam" id="TIGR00229">
    <property type="entry name" value="sensory_box"/>
    <property type="match status" value="1"/>
</dbReference>
<dbReference type="SMART" id="SM00267">
    <property type="entry name" value="GGDEF"/>
    <property type="match status" value="1"/>
</dbReference>
<feature type="domain" description="GGDEF" evidence="6">
    <location>
        <begin position="510"/>
        <end position="643"/>
    </location>
</feature>
<dbReference type="OrthoDB" id="9759607at2"/>
<sequence length="910" mass="104771">MKNNRKRYVFILVGSLLLHLIVSYIQFLRLSIYESSFHVITSGFLLFLNLIILGGLAYFTSKHNGHSYTFWMLITTGTFFYFIGDIIVSYQRIVLKQYETYVELSDVFYLLFLCLFLLAFFYKIMHERTIWEKLFALCDVAIITTSIFIVNNYLLIEMAINQNATSIMSRIIQFIYPIPNLVFLLISFSLLFRPLSFLCKAAASYLSGGLLVYVIVDFLYSYMKYFISFTGAFAIAPLYQVALTMIAISCVFSSKEQCVDESVLNQKIGQKVQLALPYISVSALCVFILFDQTFSSVLIVGLMLTFFFVLVRHLLVRKQNKQLLREQENFNLKLKQEVDEQTQHLVHQKKQLLHSKQMFKSLYEHHPDPIFTLDLHGHLLRVNNAGLTLLGYKTDELTKQSYDTLIYEEDFPIFKTALWQAAHGHSTSYDVRAYHKNRDIYYLQVTVVPIILHEHISGIYMMVKDVTESKRQEEQINFLAYHDTLTKLANRRAFEEQLEEAIQNAEQNGRSLALMFLDLNRFKLINDTLGHKVGDLLLIAVAERLQQIATPNIKLARLAGDEFTVIVENVEHVSHIEQIAHAILQTMDKPLHIEGHTLKITPSIGIAMYPEAGEDSTSLLQHADMAMYDAKSKGKNNFSIYTDALYKKLERKLQLEKDLPLALTNDEFFLVYQPLLCTELKRIIGAEALIRWNHPKLGLISPSEFIPIAEDTATIIPIGKWVLRQACRQLKIWHTLGYAHLKIGVNVSAKEFQQEYFTQSILQTLQNVELNPHYLALEFTERTTMINEKEALIKMRELKTHGINIGIDDFGTGYSSLSYLPLFPIDTLKIPRELTQMNRHEKEGKAVVSTILSLAHTLSLSVVAEGVETKEQMQFLREHGCTYIQGYYVSKPLNGKQMIQFLQNEQSRNT</sequence>
<keyword evidence="2" id="KW-1133">Transmembrane helix</keyword>
<feature type="transmembrane region" description="Helical" evidence="2">
    <location>
        <begin position="272"/>
        <end position="290"/>
    </location>
</feature>
<feature type="transmembrane region" description="Helical" evidence="2">
    <location>
        <begin position="174"/>
        <end position="192"/>
    </location>
</feature>
<feature type="transmembrane region" description="Helical" evidence="2">
    <location>
        <begin position="102"/>
        <end position="122"/>
    </location>
</feature>
<dbReference type="PANTHER" id="PTHR44757:SF2">
    <property type="entry name" value="BIOFILM ARCHITECTURE MAINTENANCE PROTEIN MBAA"/>
    <property type="match status" value="1"/>
</dbReference>
<evidence type="ECO:0000256" key="2">
    <source>
        <dbReference type="SAM" id="Phobius"/>
    </source>
</evidence>
<dbReference type="eggNOG" id="COG5001">
    <property type="taxonomic scope" value="Bacteria"/>
</dbReference>
<dbReference type="SUPFAM" id="SSF141868">
    <property type="entry name" value="EAL domain-like"/>
    <property type="match status" value="1"/>
</dbReference>
<feature type="domain" description="PAC" evidence="4">
    <location>
        <begin position="427"/>
        <end position="478"/>
    </location>
</feature>
<dbReference type="CDD" id="cd01948">
    <property type="entry name" value="EAL"/>
    <property type="match status" value="1"/>
</dbReference>
<dbReference type="Pfam" id="PF00563">
    <property type="entry name" value="EAL"/>
    <property type="match status" value="1"/>
</dbReference>
<dbReference type="STRING" id="574376.BAMA_01330"/>
<feature type="transmembrane region" description="Helical" evidence="2">
    <location>
        <begin position="39"/>
        <end position="58"/>
    </location>
</feature>
<feature type="transmembrane region" description="Helical" evidence="2">
    <location>
        <begin position="229"/>
        <end position="252"/>
    </location>
</feature>
<dbReference type="PROSITE" id="PS50113">
    <property type="entry name" value="PAC"/>
    <property type="match status" value="1"/>
</dbReference>
<dbReference type="InterPro" id="IPR035919">
    <property type="entry name" value="EAL_sf"/>
</dbReference>
<dbReference type="NCBIfam" id="TIGR00254">
    <property type="entry name" value="GGDEF"/>
    <property type="match status" value="1"/>
</dbReference>
<dbReference type="InterPro" id="IPR013656">
    <property type="entry name" value="PAS_4"/>
</dbReference>
<dbReference type="Pfam" id="PF08448">
    <property type="entry name" value="PAS_4"/>
    <property type="match status" value="1"/>
</dbReference>
<protein>
    <submittedName>
        <fullName evidence="7">Diguanylate cyclase</fullName>
    </submittedName>
</protein>
<name>A0A073KGN4_9BACI</name>
<dbReference type="RefSeq" id="WP_034635350.1">
    <property type="nucleotide sequence ID" value="NZ_CBCSJC010000002.1"/>
</dbReference>
<dbReference type="InterPro" id="IPR043128">
    <property type="entry name" value="Rev_trsase/Diguanyl_cyclase"/>
</dbReference>
<dbReference type="SMART" id="SM00052">
    <property type="entry name" value="EAL"/>
    <property type="match status" value="1"/>
</dbReference>
<dbReference type="PROSITE" id="PS50883">
    <property type="entry name" value="EAL"/>
    <property type="match status" value="1"/>
</dbReference>
<proteinExistence type="predicted"/>
<feature type="transmembrane region" description="Helical" evidence="2">
    <location>
        <begin position="70"/>
        <end position="90"/>
    </location>
</feature>
<evidence type="ECO:0000259" key="6">
    <source>
        <dbReference type="PROSITE" id="PS50887"/>
    </source>
</evidence>
<evidence type="ECO:0000259" key="3">
    <source>
        <dbReference type="PROSITE" id="PS50112"/>
    </source>
</evidence>
<keyword evidence="1" id="KW-0175">Coiled coil</keyword>
<dbReference type="CDD" id="cd00130">
    <property type="entry name" value="PAS"/>
    <property type="match status" value="1"/>
</dbReference>
<dbReference type="InterPro" id="IPR000160">
    <property type="entry name" value="GGDEF_dom"/>
</dbReference>
<evidence type="ECO:0000259" key="5">
    <source>
        <dbReference type="PROSITE" id="PS50883"/>
    </source>
</evidence>
<reference evidence="7 8" key="1">
    <citation type="submission" date="2014-06" db="EMBL/GenBank/DDBJ databases">
        <title>Draft genome sequence of Bacillus manliponensis JCM 15802 (MCCC 1A00708).</title>
        <authorList>
            <person name="Lai Q."/>
            <person name="Liu Y."/>
            <person name="Shao Z."/>
        </authorList>
    </citation>
    <scope>NUCLEOTIDE SEQUENCE [LARGE SCALE GENOMIC DNA]</scope>
    <source>
        <strain evidence="7 8">JCM 15802</strain>
    </source>
</reference>
<organism evidence="7 8">
    <name type="scientific">Bacillus manliponensis</name>
    <dbReference type="NCBI Taxonomy" id="574376"/>
    <lineage>
        <taxon>Bacteria</taxon>
        <taxon>Bacillati</taxon>
        <taxon>Bacillota</taxon>
        <taxon>Bacilli</taxon>
        <taxon>Bacillales</taxon>
        <taxon>Bacillaceae</taxon>
        <taxon>Bacillus</taxon>
        <taxon>Bacillus cereus group</taxon>
    </lineage>
</organism>
<dbReference type="PROSITE" id="PS50887">
    <property type="entry name" value="GGDEF"/>
    <property type="match status" value="1"/>
</dbReference>
<dbReference type="SUPFAM" id="SSF55073">
    <property type="entry name" value="Nucleotide cyclase"/>
    <property type="match status" value="1"/>
</dbReference>
<feature type="transmembrane region" description="Helical" evidence="2">
    <location>
        <begin position="204"/>
        <end position="223"/>
    </location>
</feature>
<dbReference type="Gene3D" id="3.30.450.20">
    <property type="entry name" value="PAS domain"/>
    <property type="match status" value="1"/>
</dbReference>
<dbReference type="InterPro" id="IPR001633">
    <property type="entry name" value="EAL_dom"/>
</dbReference>
<dbReference type="Pfam" id="PF00990">
    <property type="entry name" value="GGDEF"/>
    <property type="match status" value="1"/>
</dbReference>